<proteinExistence type="predicted"/>
<accession>A0ACC0ZZ65</accession>
<keyword evidence="2" id="KW-1185">Reference proteome</keyword>
<dbReference type="Proteomes" id="UP001164250">
    <property type="component" value="Chromosome 13"/>
</dbReference>
<comment type="caution">
    <text evidence="1">The sequence shown here is derived from an EMBL/GenBank/DDBJ whole genome shotgun (WGS) entry which is preliminary data.</text>
</comment>
<name>A0ACC0ZZ65_9ROSI</name>
<gene>
    <name evidence="1" type="ORF">Patl1_23631</name>
</gene>
<evidence type="ECO:0000313" key="1">
    <source>
        <dbReference type="EMBL" id="KAJ0080539.1"/>
    </source>
</evidence>
<organism evidence="1 2">
    <name type="scientific">Pistacia atlantica</name>
    <dbReference type="NCBI Taxonomy" id="434234"/>
    <lineage>
        <taxon>Eukaryota</taxon>
        <taxon>Viridiplantae</taxon>
        <taxon>Streptophyta</taxon>
        <taxon>Embryophyta</taxon>
        <taxon>Tracheophyta</taxon>
        <taxon>Spermatophyta</taxon>
        <taxon>Magnoliopsida</taxon>
        <taxon>eudicotyledons</taxon>
        <taxon>Gunneridae</taxon>
        <taxon>Pentapetalae</taxon>
        <taxon>rosids</taxon>
        <taxon>malvids</taxon>
        <taxon>Sapindales</taxon>
        <taxon>Anacardiaceae</taxon>
        <taxon>Pistacia</taxon>
    </lineage>
</organism>
<reference evidence="2" key="1">
    <citation type="journal article" date="2023" name="G3 (Bethesda)">
        <title>Genome assembly and association tests identify interacting loci associated with vigor, precocity, and sex in interspecific pistachio rootstocks.</title>
        <authorList>
            <person name="Palmer W."/>
            <person name="Jacygrad E."/>
            <person name="Sagayaradj S."/>
            <person name="Cavanaugh K."/>
            <person name="Han R."/>
            <person name="Bertier L."/>
            <person name="Beede B."/>
            <person name="Kafkas S."/>
            <person name="Golino D."/>
            <person name="Preece J."/>
            <person name="Michelmore R."/>
        </authorList>
    </citation>
    <scope>NUCLEOTIDE SEQUENCE [LARGE SCALE GENOMIC DNA]</scope>
</reference>
<protein>
    <submittedName>
        <fullName evidence="1">Uncharacterized protein</fullName>
    </submittedName>
</protein>
<sequence>MSSMLGLLAEYGLGPHVTSAASISNTVKHLHDQLQWKIRSSYDRTRELTVVAGTHVAPGSLDMHGFSPYNPYANIRNESTDNMPRHYNDNGLAEMKKLMLNNQMQQPFNNYNSNRQGVNIIPSSTLDKVVQEKSPGEMADNVLFHPHSANDELASSVSEEGPGIEGFQIIGEAIPGEKLLGCGYPVRGTTLCMFQWVRHLQDGTRQYIEGATNPEYVVTADDVDKLIAVECIPMDDQGRQGEIVRLFANDQNKITCDLDMQREIDTHISQGQAAFSVLRLMDSSENWEPATLILGRSSYQVRINTTEAVVIEEKFSKDLSIKIPCGLSTQFVLTCSDGSSHPFSTYNVR</sequence>
<dbReference type="EMBL" id="CM047909">
    <property type="protein sequence ID" value="KAJ0080539.1"/>
    <property type="molecule type" value="Genomic_DNA"/>
</dbReference>
<evidence type="ECO:0000313" key="2">
    <source>
        <dbReference type="Proteomes" id="UP001164250"/>
    </source>
</evidence>